<evidence type="ECO:0000259" key="4">
    <source>
        <dbReference type="PROSITE" id="PS50995"/>
    </source>
</evidence>
<dbReference type="PANTHER" id="PTHR42756">
    <property type="entry name" value="TRANSCRIPTIONAL REGULATOR, MARR"/>
    <property type="match status" value="1"/>
</dbReference>
<keyword evidence="6" id="KW-1185">Reference proteome</keyword>
<dbReference type="EMBL" id="LMVM01000001">
    <property type="protein sequence ID" value="PAV05984.1"/>
    <property type="molecule type" value="Genomic_DNA"/>
</dbReference>
<proteinExistence type="predicted"/>
<keyword evidence="1" id="KW-0805">Transcription regulation</keyword>
<dbReference type="InterPro" id="IPR036390">
    <property type="entry name" value="WH_DNA-bd_sf"/>
</dbReference>
<dbReference type="GO" id="GO:0003700">
    <property type="term" value="F:DNA-binding transcription factor activity"/>
    <property type="evidence" value="ECO:0007669"/>
    <property type="project" value="InterPro"/>
</dbReference>
<dbReference type="PANTHER" id="PTHR42756:SF1">
    <property type="entry name" value="TRANSCRIPTIONAL REPRESSOR OF EMRAB OPERON"/>
    <property type="match status" value="1"/>
</dbReference>
<dbReference type="RefSeq" id="WP_069583436.1">
    <property type="nucleotide sequence ID" value="NZ_LMVM01000001.1"/>
</dbReference>
<dbReference type="PROSITE" id="PS50995">
    <property type="entry name" value="HTH_MARR_2"/>
    <property type="match status" value="1"/>
</dbReference>
<evidence type="ECO:0000256" key="1">
    <source>
        <dbReference type="ARBA" id="ARBA00023015"/>
    </source>
</evidence>
<sequence>MKPDEITHETIFKMMVQFRRITKKFNELEKMSIDVGNGEKLYPSEFHVIVAVGSGYENTVTGLSRRLEITKGAVSQVVNKLQDKGFINKERNKDYGKEIILSLTEKGQNAFKIQDNFHKKMEWEFINHLEMFTPEQIDSFLHILPKIEEYIDTFLKNKK</sequence>
<accession>A0A2A2H9N6</accession>
<keyword evidence="3" id="KW-0804">Transcription</keyword>
<keyword evidence="2" id="KW-0238">DNA-binding</keyword>
<organism evidence="5 6">
    <name type="scientific">Methanobacterium bryantii</name>
    <dbReference type="NCBI Taxonomy" id="2161"/>
    <lineage>
        <taxon>Archaea</taxon>
        <taxon>Methanobacteriati</taxon>
        <taxon>Methanobacteriota</taxon>
        <taxon>Methanomada group</taxon>
        <taxon>Methanobacteria</taxon>
        <taxon>Methanobacteriales</taxon>
        <taxon>Methanobacteriaceae</taxon>
        <taxon>Methanobacterium</taxon>
    </lineage>
</organism>
<dbReference type="Gene3D" id="1.10.10.10">
    <property type="entry name" value="Winged helix-like DNA-binding domain superfamily/Winged helix DNA-binding domain"/>
    <property type="match status" value="1"/>
</dbReference>
<dbReference type="SMART" id="SM00347">
    <property type="entry name" value="HTH_MARR"/>
    <property type="match status" value="1"/>
</dbReference>
<dbReference type="InterPro" id="IPR000835">
    <property type="entry name" value="HTH_MarR-typ"/>
</dbReference>
<dbReference type="AlphaFoldDB" id="A0A2A2H9N6"/>
<dbReference type="Pfam" id="PF12802">
    <property type="entry name" value="MarR_2"/>
    <property type="match status" value="1"/>
</dbReference>
<feature type="domain" description="HTH marR-type" evidence="4">
    <location>
        <begin position="8"/>
        <end position="149"/>
    </location>
</feature>
<dbReference type="GO" id="GO:0003677">
    <property type="term" value="F:DNA binding"/>
    <property type="evidence" value="ECO:0007669"/>
    <property type="project" value="UniProtKB-KW"/>
</dbReference>
<dbReference type="Proteomes" id="UP000217784">
    <property type="component" value="Unassembled WGS sequence"/>
</dbReference>
<evidence type="ECO:0000313" key="5">
    <source>
        <dbReference type="EMBL" id="PAV05984.1"/>
    </source>
</evidence>
<dbReference type="OrthoDB" id="67844at2157"/>
<evidence type="ECO:0000313" key="6">
    <source>
        <dbReference type="Proteomes" id="UP000217784"/>
    </source>
</evidence>
<dbReference type="CDD" id="cd00090">
    <property type="entry name" value="HTH_ARSR"/>
    <property type="match status" value="1"/>
</dbReference>
<evidence type="ECO:0000256" key="3">
    <source>
        <dbReference type="ARBA" id="ARBA00023163"/>
    </source>
</evidence>
<reference evidence="5 6" key="1">
    <citation type="journal article" date="2017" name="BMC Genomics">
        <title>Genomic analysis of methanogenic archaea reveals a shift towards energy conservation.</title>
        <authorList>
            <person name="Gilmore S.P."/>
            <person name="Henske J.K."/>
            <person name="Sexton J.A."/>
            <person name="Solomon K.V."/>
            <person name="Seppala S."/>
            <person name="Yoo J.I."/>
            <person name="Huyett L.M."/>
            <person name="Pressman A."/>
            <person name="Cogan J.Z."/>
            <person name="Kivenson V."/>
            <person name="Peng X."/>
            <person name="Tan Y."/>
            <person name="Valentine D.L."/>
            <person name="O'Malley M.A."/>
        </authorList>
    </citation>
    <scope>NUCLEOTIDE SEQUENCE [LARGE SCALE GENOMIC DNA]</scope>
    <source>
        <strain evidence="5 6">M.o.H.</strain>
    </source>
</reference>
<evidence type="ECO:0000256" key="2">
    <source>
        <dbReference type="ARBA" id="ARBA00023125"/>
    </source>
</evidence>
<dbReference type="InterPro" id="IPR036388">
    <property type="entry name" value="WH-like_DNA-bd_sf"/>
</dbReference>
<dbReference type="SUPFAM" id="SSF46785">
    <property type="entry name" value="Winged helix' DNA-binding domain"/>
    <property type="match status" value="1"/>
</dbReference>
<gene>
    <name evidence="5" type="ORF">ASJ80_14135</name>
</gene>
<name>A0A2A2H9N6_METBR</name>
<comment type="caution">
    <text evidence="5">The sequence shown here is derived from an EMBL/GenBank/DDBJ whole genome shotgun (WGS) entry which is preliminary data.</text>
</comment>
<protein>
    <recommendedName>
        <fullName evidence="4">HTH marR-type domain-containing protein</fullName>
    </recommendedName>
</protein>
<dbReference type="InterPro" id="IPR011991">
    <property type="entry name" value="ArsR-like_HTH"/>
</dbReference>